<dbReference type="Pfam" id="PF01741">
    <property type="entry name" value="MscL"/>
    <property type="match status" value="1"/>
</dbReference>
<dbReference type="GO" id="GO:0008381">
    <property type="term" value="F:mechanosensitive monoatomic ion channel activity"/>
    <property type="evidence" value="ECO:0007669"/>
    <property type="project" value="InterPro"/>
</dbReference>
<evidence type="ECO:0000256" key="5">
    <source>
        <dbReference type="ARBA" id="ARBA00022475"/>
    </source>
</evidence>
<name>A0A3S4EYQ6_SALET</name>
<keyword evidence="5" id="KW-1003">Cell membrane</keyword>
<keyword evidence="7 11" id="KW-1133">Transmembrane helix</keyword>
<dbReference type="NCBIfam" id="NF001843">
    <property type="entry name" value="PRK00567.1-4"/>
    <property type="match status" value="1"/>
</dbReference>
<dbReference type="EMBL" id="LR134148">
    <property type="protein sequence ID" value="VEA31168.1"/>
    <property type="molecule type" value="Genomic_DNA"/>
</dbReference>
<evidence type="ECO:0000256" key="2">
    <source>
        <dbReference type="ARBA" id="ARBA00007254"/>
    </source>
</evidence>
<comment type="subunit">
    <text evidence="3">Homopentamer.</text>
</comment>
<dbReference type="PANTHER" id="PTHR30266:SF2">
    <property type="entry name" value="LARGE-CONDUCTANCE MECHANOSENSITIVE CHANNEL"/>
    <property type="match status" value="1"/>
</dbReference>
<dbReference type="PRINTS" id="PR01264">
    <property type="entry name" value="MECHCHANNEL"/>
</dbReference>
<dbReference type="Proteomes" id="UP000273655">
    <property type="component" value="Chromosome 1"/>
</dbReference>
<keyword evidence="9 11" id="KW-0472">Membrane</keyword>
<feature type="transmembrane region" description="Helical" evidence="11">
    <location>
        <begin position="32"/>
        <end position="52"/>
    </location>
</feature>
<evidence type="ECO:0000256" key="3">
    <source>
        <dbReference type="ARBA" id="ARBA00011255"/>
    </source>
</evidence>
<evidence type="ECO:0000313" key="12">
    <source>
        <dbReference type="EMBL" id="VEA31168.1"/>
    </source>
</evidence>
<dbReference type="InterPro" id="IPR001185">
    <property type="entry name" value="MS_channel"/>
</dbReference>
<comment type="similarity">
    <text evidence="2">Belongs to the MscL family.</text>
</comment>
<keyword evidence="4" id="KW-0813">Transport</keyword>
<accession>A0A3S4EYQ6</accession>
<dbReference type="Gene3D" id="1.10.1200.120">
    <property type="entry name" value="Large-conductance mechanosensitive channel, MscL, domain 1"/>
    <property type="match status" value="1"/>
</dbReference>
<keyword evidence="8" id="KW-0406">Ion transport</keyword>
<dbReference type="PANTHER" id="PTHR30266">
    <property type="entry name" value="MECHANOSENSITIVE CHANNEL MSCL"/>
    <property type="match status" value="1"/>
</dbReference>
<comment type="subcellular location">
    <subcellularLocation>
        <location evidence="1">Cell membrane</location>
        <topology evidence="1">Multi-pass membrane protein</topology>
    </subcellularLocation>
</comment>
<evidence type="ECO:0000256" key="8">
    <source>
        <dbReference type="ARBA" id="ARBA00023065"/>
    </source>
</evidence>
<dbReference type="FunFam" id="1.10.1200.120:FF:000001">
    <property type="entry name" value="Large-conductance mechanosensitive channel"/>
    <property type="match status" value="1"/>
</dbReference>
<dbReference type="SUPFAM" id="SSF81330">
    <property type="entry name" value="Gated mechanosensitive channel"/>
    <property type="match status" value="1"/>
</dbReference>
<protein>
    <submittedName>
        <fullName evidence="12">Large-conductance mechanosensitive channel</fullName>
    </submittedName>
</protein>
<sequence>MSFIKEFREFAMRGNVVDLQWVSLLARHSVRLFLHWLPISFMPPLGLLIGGIDFKQFAFTLREAQGDIPAVVMHYGVFIQNVFDFVIVAFAIFVAIKLINRLNRKKAEEPAAPPAPSKEEVLLGEIRDLLKEQNNRS</sequence>
<keyword evidence="6 11" id="KW-0812">Transmembrane</keyword>
<proteinExistence type="inferred from homology"/>
<reference evidence="12 13" key="1">
    <citation type="submission" date="2018-12" db="EMBL/GenBank/DDBJ databases">
        <authorList>
            <consortium name="Pathogen Informatics"/>
        </authorList>
    </citation>
    <scope>NUCLEOTIDE SEQUENCE [LARGE SCALE GENOMIC DNA]</scope>
    <source>
        <strain evidence="12 13">NCTC8271</strain>
    </source>
</reference>
<keyword evidence="10" id="KW-0407">Ion channel</keyword>
<dbReference type="InterPro" id="IPR037673">
    <property type="entry name" value="MSC/AndL"/>
</dbReference>
<evidence type="ECO:0000256" key="9">
    <source>
        <dbReference type="ARBA" id="ARBA00023136"/>
    </source>
</evidence>
<evidence type="ECO:0000256" key="11">
    <source>
        <dbReference type="SAM" id="Phobius"/>
    </source>
</evidence>
<dbReference type="NCBIfam" id="TIGR00220">
    <property type="entry name" value="mscL"/>
    <property type="match status" value="1"/>
</dbReference>
<evidence type="ECO:0000256" key="4">
    <source>
        <dbReference type="ARBA" id="ARBA00022448"/>
    </source>
</evidence>
<feature type="transmembrane region" description="Helical" evidence="11">
    <location>
        <begin position="72"/>
        <end position="96"/>
    </location>
</feature>
<evidence type="ECO:0000256" key="10">
    <source>
        <dbReference type="ARBA" id="ARBA00023303"/>
    </source>
</evidence>
<evidence type="ECO:0000256" key="1">
    <source>
        <dbReference type="ARBA" id="ARBA00004651"/>
    </source>
</evidence>
<evidence type="ECO:0000256" key="7">
    <source>
        <dbReference type="ARBA" id="ARBA00022989"/>
    </source>
</evidence>
<evidence type="ECO:0000256" key="6">
    <source>
        <dbReference type="ARBA" id="ARBA00022692"/>
    </source>
</evidence>
<dbReference type="InterPro" id="IPR036019">
    <property type="entry name" value="MscL_channel"/>
</dbReference>
<dbReference type="AlphaFoldDB" id="A0A3S4EYQ6"/>
<gene>
    <name evidence="12" type="primary">mscL</name>
    <name evidence="12" type="ORF">NCTC8271_00581</name>
</gene>
<dbReference type="GO" id="GO:0005886">
    <property type="term" value="C:plasma membrane"/>
    <property type="evidence" value="ECO:0007669"/>
    <property type="project" value="UniProtKB-SubCell"/>
</dbReference>
<organism evidence="12 13">
    <name type="scientific">Salmonella enterica I</name>
    <dbReference type="NCBI Taxonomy" id="59201"/>
    <lineage>
        <taxon>Bacteria</taxon>
        <taxon>Pseudomonadati</taxon>
        <taxon>Pseudomonadota</taxon>
        <taxon>Gammaproteobacteria</taxon>
        <taxon>Enterobacterales</taxon>
        <taxon>Enterobacteriaceae</taxon>
        <taxon>Salmonella</taxon>
    </lineage>
</organism>
<evidence type="ECO:0000313" key="13">
    <source>
        <dbReference type="Proteomes" id="UP000273655"/>
    </source>
</evidence>